<sequence>SGPPIRLHSMPLYKQRSLESFGQRGKDLDPVEIPFCHSIKRKRYLDGDQGFPQPDMGEMSESNNLLLMWKQMKLLKPESCPLVAERSLSTSVLN</sequence>
<name>G5DYH1_9PIPI</name>
<protein>
    <submittedName>
        <fullName evidence="1">Putative endothelial pas domain protein 1</fullName>
    </submittedName>
</protein>
<organism evidence="1">
    <name type="scientific">Pipa carvalhoi</name>
    <name type="common">Carvalho's Surinam toad</name>
    <dbReference type="NCBI Taxonomy" id="191480"/>
    <lineage>
        <taxon>Eukaryota</taxon>
        <taxon>Metazoa</taxon>
        <taxon>Chordata</taxon>
        <taxon>Craniata</taxon>
        <taxon>Vertebrata</taxon>
        <taxon>Euteleostomi</taxon>
        <taxon>Amphibia</taxon>
        <taxon>Batrachia</taxon>
        <taxon>Anura</taxon>
        <taxon>Pipoidea</taxon>
        <taxon>Pipidae</taxon>
        <taxon>Pipinae</taxon>
        <taxon>Pipa</taxon>
    </lineage>
</organism>
<dbReference type="EMBL" id="JP286185">
    <property type="protein sequence ID" value="AEQ16591.1"/>
    <property type="molecule type" value="mRNA"/>
</dbReference>
<accession>G5DYH1</accession>
<feature type="non-terminal residue" evidence="1">
    <location>
        <position position="94"/>
    </location>
</feature>
<reference evidence="1" key="1">
    <citation type="submission" date="2011-09" db="EMBL/GenBank/DDBJ databases">
        <title>The odds of duplicate gene persistence after polyploidization.</title>
        <authorList>
            <person name="Chain F.J.J."/>
            <person name="Evans B.J."/>
            <person name="Dushoff J."/>
        </authorList>
    </citation>
    <scope>NUCLEOTIDE SEQUENCE</scope>
    <source>
        <tissue evidence="1">Liver</tissue>
    </source>
</reference>
<evidence type="ECO:0000313" key="1">
    <source>
        <dbReference type="EMBL" id="AEQ16591.1"/>
    </source>
</evidence>
<proteinExistence type="evidence at transcript level"/>
<feature type="non-terminal residue" evidence="1">
    <location>
        <position position="1"/>
    </location>
</feature>
<dbReference type="AlphaFoldDB" id="G5DYH1"/>